<keyword evidence="3 6" id="KW-0547">Nucleotide-binding</keyword>
<keyword evidence="2" id="KW-0808">Transferase</keyword>
<dbReference type="PROSITE" id="PS50011">
    <property type="entry name" value="PROTEIN_KINASE_DOM"/>
    <property type="match status" value="1"/>
</dbReference>
<evidence type="ECO:0000256" key="5">
    <source>
        <dbReference type="ARBA" id="ARBA00022840"/>
    </source>
</evidence>
<dbReference type="InterPro" id="IPR011009">
    <property type="entry name" value="Kinase-like_dom_sf"/>
</dbReference>
<keyword evidence="5 6" id="KW-0067">ATP-binding</keyword>
<evidence type="ECO:0000313" key="11">
    <source>
        <dbReference type="Proteomes" id="UP001244341"/>
    </source>
</evidence>
<gene>
    <name evidence="10" type="ORF">OEZ85_000130</name>
</gene>
<dbReference type="PROSITE" id="PS00107">
    <property type="entry name" value="PROTEIN_KINASE_ATP"/>
    <property type="match status" value="1"/>
</dbReference>
<evidence type="ECO:0000256" key="3">
    <source>
        <dbReference type="ARBA" id="ARBA00022741"/>
    </source>
</evidence>
<sequence length="400" mass="43774">MMHESLKKVRVSDRRAFIDARLNRTFTKMQLSARSIRASRTAQSAAHQGLCPPTVARSRPHRLPPVQASTAVVEAPVLQQAADTTLQHLPLILEQLQQDEQPCQLLPGNFFDEFQLGETLGQGSYGTVRACTHVPSGKQYAVKILSKRKGNEERSEIIMREVRLWAQLSQHASIAQLFGAYEDANNIFLVQELLTGGDLQGLLDSQGTLCEADAAAALRGVLSALAACHAADVCYGDVKPANFMLASMWPSIAHVLDPAKPKGDMRLRAVDFGCAQFCPDGCSLVQGLSGTPVYMAPEVITDHCHSISMDVWAAGVMLYQMLTGQFPFWDTDMAGLGRIHPRQILKDVQSGTVLLDVAACANLSADARDLIAKMLVKDPEQRITAAQALQHPWLQQQQQQ</sequence>
<evidence type="ECO:0000256" key="7">
    <source>
        <dbReference type="RuleBase" id="RU000304"/>
    </source>
</evidence>
<dbReference type="Pfam" id="PF00069">
    <property type="entry name" value="Pkinase"/>
    <property type="match status" value="1"/>
</dbReference>
<keyword evidence="4" id="KW-0418">Kinase</keyword>
<accession>A0ABY8UQ35</accession>
<reference evidence="10 11" key="1">
    <citation type="submission" date="2023-05" db="EMBL/GenBank/DDBJ databases">
        <title>A 100% complete, gapless, phased diploid assembly of the Scenedesmus obliquus UTEX 3031 genome.</title>
        <authorList>
            <person name="Biondi T.C."/>
            <person name="Hanschen E.R."/>
            <person name="Kwon T."/>
            <person name="Eng W."/>
            <person name="Kruse C.P.S."/>
            <person name="Koehler S.I."/>
            <person name="Kunde Y."/>
            <person name="Gleasner C.D."/>
            <person name="You Mak K.T."/>
            <person name="Polle J."/>
            <person name="Hovde B.T."/>
            <person name="Starkenburg S.R."/>
        </authorList>
    </citation>
    <scope>NUCLEOTIDE SEQUENCE [LARGE SCALE GENOMIC DNA]</scope>
    <source>
        <strain evidence="10 11">DOE0152z</strain>
    </source>
</reference>
<evidence type="ECO:0000259" key="9">
    <source>
        <dbReference type="PROSITE" id="PS50011"/>
    </source>
</evidence>
<feature type="region of interest" description="Disordered" evidence="8">
    <location>
        <begin position="40"/>
        <end position="61"/>
    </location>
</feature>
<evidence type="ECO:0000256" key="2">
    <source>
        <dbReference type="ARBA" id="ARBA00022679"/>
    </source>
</evidence>
<dbReference type="Gene3D" id="3.30.200.20">
    <property type="entry name" value="Phosphorylase Kinase, domain 1"/>
    <property type="match status" value="1"/>
</dbReference>
<dbReference type="SMART" id="SM00220">
    <property type="entry name" value="S_TKc"/>
    <property type="match status" value="1"/>
</dbReference>
<evidence type="ECO:0000313" key="10">
    <source>
        <dbReference type="EMBL" id="WIA23367.1"/>
    </source>
</evidence>
<name>A0ABY8UQ35_TETOB</name>
<dbReference type="InterPro" id="IPR017441">
    <property type="entry name" value="Protein_kinase_ATP_BS"/>
</dbReference>
<keyword evidence="1 7" id="KW-0723">Serine/threonine-protein kinase</keyword>
<dbReference type="EMBL" id="CP126223">
    <property type="protein sequence ID" value="WIA23367.1"/>
    <property type="molecule type" value="Genomic_DNA"/>
</dbReference>
<comment type="similarity">
    <text evidence="7">Belongs to the protein kinase superfamily.</text>
</comment>
<protein>
    <recommendedName>
        <fullName evidence="9">Protein kinase domain-containing protein</fullName>
    </recommendedName>
</protein>
<keyword evidence="11" id="KW-1185">Reference proteome</keyword>
<organism evidence="10 11">
    <name type="scientific">Tetradesmus obliquus</name>
    <name type="common">Green alga</name>
    <name type="synonym">Acutodesmus obliquus</name>
    <dbReference type="NCBI Taxonomy" id="3088"/>
    <lineage>
        <taxon>Eukaryota</taxon>
        <taxon>Viridiplantae</taxon>
        <taxon>Chlorophyta</taxon>
        <taxon>core chlorophytes</taxon>
        <taxon>Chlorophyceae</taxon>
        <taxon>CS clade</taxon>
        <taxon>Sphaeropleales</taxon>
        <taxon>Scenedesmaceae</taxon>
        <taxon>Tetradesmus</taxon>
    </lineage>
</organism>
<dbReference type="PANTHER" id="PTHR24349">
    <property type="entry name" value="SERINE/THREONINE-PROTEIN KINASE"/>
    <property type="match status" value="1"/>
</dbReference>
<dbReference type="Gene3D" id="1.10.510.10">
    <property type="entry name" value="Transferase(Phosphotransferase) domain 1"/>
    <property type="match status" value="1"/>
</dbReference>
<proteinExistence type="inferred from homology"/>
<evidence type="ECO:0000256" key="1">
    <source>
        <dbReference type="ARBA" id="ARBA00022527"/>
    </source>
</evidence>
<evidence type="ECO:0000256" key="4">
    <source>
        <dbReference type="ARBA" id="ARBA00022777"/>
    </source>
</evidence>
<feature type="domain" description="Protein kinase" evidence="9">
    <location>
        <begin position="114"/>
        <end position="394"/>
    </location>
</feature>
<dbReference type="InterPro" id="IPR008271">
    <property type="entry name" value="Ser/Thr_kinase_AS"/>
</dbReference>
<evidence type="ECO:0000256" key="8">
    <source>
        <dbReference type="SAM" id="MobiDB-lite"/>
    </source>
</evidence>
<dbReference type="PROSITE" id="PS00108">
    <property type="entry name" value="PROTEIN_KINASE_ST"/>
    <property type="match status" value="1"/>
</dbReference>
<dbReference type="InterPro" id="IPR000719">
    <property type="entry name" value="Prot_kinase_dom"/>
</dbReference>
<dbReference type="Proteomes" id="UP001244341">
    <property type="component" value="Chromosome 16b"/>
</dbReference>
<feature type="binding site" evidence="6">
    <location>
        <position position="143"/>
    </location>
    <ligand>
        <name>ATP</name>
        <dbReference type="ChEBI" id="CHEBI:30616"/>
    </ligand>
</feature>
<evidence type="ECO:0000256" key="6">
    <source>
        <dbReference type="PROSITE-ProRule" id="PRU10141"/>
    </source>
</evidence>
<dbReference type="InterPro" id="IPR050205">
    <property type="entry name" value="CDPK_Ser/Thr_kinases"/>
</dbReference>
<dbReference type="SUPFAM" id="SSF56112">
    <property type="entry name" value="Protein kinase-like (PK-like)"/>
    <property type="match status" value="1"/>
</dbReference>